<dbReference type="EMBL" id="JBGMDY010000005">
    <property type="protein sequence ID" value="KAL2335399.1"/>
    <property type="molecule type" value="Genomic_DNA"/>
</dbReference>
<keyword evidence="7" id="KW-0418">Kinase</keyword>
<feature type="signal peptide" evidence="15">
    <location>
        <begin position="1"/>
        <end position="25"/>
    </location>
</feature>
<dbReference type="GO" id="GO:0005524">
    <property type="term" value="F:ATP binding"/>
    <property type="evidence" value="ECO:0007669"/>
    <property type="project" value="UniProtKB-UniRule"/>
</dbReference>
<dbReference type="PROSITE" id="PS00107">
    <property type="entry name" value="PROTEIN_KINASE_ATP"/>
    <property type="match status" value="1"/>
</dbReference>
<evidence type="ECO:0000256" key="10">
    <source>
        <dbReference type="ARBA" id="ARBA00023136"/>
    </source>
</evidence>
<dbReference type="AlphaFoldDB" id="A0ABD1MHX9"/>
<dbReference type="InterPro" id="IPR000719">
    <property type="entry name" value="Prot_kinase_dom"/>
</dbReference>
<protein>
    <recommendedName>
        <fullName evidence="16">Protein kinase domain-containing protein</fullName>
    </recommendedName>
</protein>
<evidence type="ECO:0000256" key="12">
    <source>
        <dbReference type="PROSITE-ProRule" id="PRU10141"/>
    </source>
</evidence>
<feature type="transmembrane region" description="Helical" evidence="14">
    <location>
        <begin position="442"/>
        <end position="464"/>
    </location>
</feature>
<dbReference type="CDD" id="cd14066">
    <property type="entry name" value="STKc_IRAK"/>
    <property type="match status" value="1"/>
</dbReference>
<accession>A0ABD1MHX9</accession>
<keyword evidence="11" id="KW-0325">Glycoprotein</keyword>
<evidence type="ECO:0000256" key="3">
    <source>
        <dbReference type="ARBA" id="ARBA00022679"/>
    </source>
</evidence>
<dbReference type="GO" id="GO:0004674">
    <property type="term" value="F:protein serine/threonine kinase activity"/>
    <property type="evidence" value="ECO:0007669"/>
    <property type="project" value="UniProtKB-KW"/>
</dbReference>
<dbReference type="FunFam" id="2.60.120.430:FF:000007">
    <property type="entry name" value="FERONIA receptor-like kinase"/>
    <property type="match status" value="1"/>
</dbReference>
<feature type="compositionally biased region" description="Polar residues" evidence="13">
    <location>
        <begin position="409"/>
        <end position="425"/>
    </location>
</feature>
<keyword evidence="3" id="KW-0808">Transferase</keyword>
<proteinExistence type="predicted"/>
<dbReference type="InterPro" id="IPR045272">
    <property type="entry name" value="ANXUR1/2-like"/>
</dbReference>
<keyword evidence="6 12" id="KW-0547">Nucleotide-binding</keyword>
<evidence type="ECO:0000256" key="8">
    <source>
        <dbReference type="ARBA" id="ARBA00022840"/>
    </source>
</evidence>
<comment type="subcellular location">
    <subcellularLocation>
        <location evidence="1">Membrane</location>
        <topology evidence="1">Single-pass type I membrane protein</topology>
    </subcellularLocation>
</comment>
<dbReference type="GO" id="GO:0016020">
    <property type="term" value="C:membrane"/>
    <property type="evidence" value="ECO:0007669"/>
    <property type="project" value="UniProtKB-SubCell"/>
</dbReference>
<evidence type="ECO:0000313" key="18">
    <source>
        <dbReference type="Proteomes" id="UP001603857"/>
    </source>
</evidence>
<organism evidence="17 18">
    <name type="scientific">Flemingia macrophylla</name>
    <dbReference type="NCBI Taxonomy" id="520843"/>
    <lineage>
        <taxon>Eukaryota</taxon>
        <taxon>Viridiplantae</taxon>
        <taxon>Streptophyta</taxon>
        <taxon>Embryophyta</taxon>
        <taxon>Tracheophyta</taxon>
        <taxon>Spermatophyta</taxon>
        <taxon>Magnoliopsida</taxon>
        <taxon>eudicotyledons</taxon>
        <taxon>Gunneridae</taxon>
        <taxon>Pentapetalae</taxon>
        <taxon>rosids</taxon>
        <taxon>fabids</taxon>
        <taxon>Fabales</taxon>
        <taxon>Fabaceae</taxon>
        <taxon>Papilionoideae</taxon>
        <taxon>50 kb inversion clade</taxon>
        <taxon>NPAAA clade</taxon>
        <taxon>indigoferoid/millettioid clade</taxon>
        <taxon>Phaseoleae</taxon>
        <taxon>Flemingia</taxon>
    </lineage>
</organism>
<dbReference type="SMART" id="SM00220">
    <property type="entry name" value="S_TKc"/>
    <property type="match status" value="1"/>
</dbReference>
<keyword evidence="5 15" id="KW-0732">Signal</keyword>
<dbReference type="InterPro" id="IPR001245">
    <property type="entry name" value="Ser-Thr/Tyr_kinase_cat_dom"/>
</dbReference>
<dbReference type="Gene3D" id="1.10.510.10">
    <property type="entry name" value="Transferase(Phosphotransferase) domain 1"/>
    <property type="match status" value="1"/>
</dbReference>
<comment type="caution">
    <text evidence="17">The sequence shown here is derived from an EMBL/GenBank/DDBJ whole genome shotgun (WGS) entry which is preliminary data.</text>
</comment>
<dbReference type="FunFam" id="1.10.510.10:FF:000252">
    <property type="entry name" value="Receptor-like protein kinase FERONIA"/>
    <property type="match status" value="1"/>
</dbReference>
<dbReference type="Gene3D" id="3.30.200.20">
    <property type="entry name" value="Phosphorylase Kinase, domain 1"/>
    <property type="match status" value="1"/>
</dbReference>
<keyword evidence="8 12" id="KW-0067">ATP-binding</keyword>
<dbReference type="PROSITE" id="PS00108">
    <property type="entry name" value="PROTEIN_KINASE_ST"/>
    <property type="match status" value="1"/>
</dbReference>
<evidence type="ECO:0000256" key="2">
    <source>
        <dbReference type="ARBA" id="ARBA00022527"/>
    </source>
</evidence>
<dbReference type="InterPro" id="IPR024788">
    <property type="entry name" value="Malectin-like_Carb-bd_dom"/>
</dbReference>
<dbReference type="InterPro" id="IPR011009">
    <property type="entry name" value="Kinase-like_dom_sf"/>
</dbReference>
<dbReference type="FunFam" id="2.60.120.430:FF:000003">
    <property type="entry name" value="FERONIA receptor-like kinase"/>
    <property type="match status" value="1"/>
</dbReference>
<dbReference type="Pfam" id="PF07714">
    <property type="entry name" value="PK_Tyr_Ser-Thr"/>
    <property type="match status" value="1"/>
</dbReference>
<evidence type="ECO:0000256" key="11">
    <source>
        <dbReference type="ARBA" id="ARBA00023180"/>
    </source>
</evidence>
<feature type="region of interest" description="Disordered" evidence="13">
    <location>
        <begin position="800"/>
        <end position="822"/>
    </location>
</feature>
<dbReference type="GO" id="GO:0010038">
    <property type="term" value="P:response to metal ion"/>
    <property type="evidence" value="ECO:0007669"/>
    <property type="project" value="UniProtKB-ARBA"/>
</dbReference>
<evidence type="ECO:0000256" key="7">
    <source>
        <dbReference type="ARBA" id="ARBA00022777"/>
    </source>
</evidence>
<evidence type="ECO:0000256" key="5">
    <source>
        <dbReference type="ARBA" id="ARBA00022729"/>
    </source>
</evidence>
<evidence type="ECO:0000256" key="6">
    <source>
        <dbReference type="ARBA" id="ARBA00022741"/>
    </source>
</evidence>
<feature type="domain" description="Protein kinase" evidence="16">
    <location>
        <begin position="505"/>
        <end position="777"/>
    </location>
</feature>
<keyword evidence="4 14" id="KW-0812">Transmembrane</keyword>
<dbReference type="Gene3D" id="2.60.120.430">
    <property type="entry name" value="Galactose-binding lectin"/>
    <property type="match status" value="2"/>
</dbReference>
<evidence type="ECO:0000313" key="17">
    <source>
        <dbReference type="EMBL" id="KAL2335399.1"/>
    </source>
</evidence>
<evidence type="ECO:0000259" key="16">
    <source>
        <dbReference type="PROSITE" id="PS50011"/>
    </source>
</evidence>
<sequence length="822" mass="92089">MRLFNGFTTCLTVLFLLHLSTHIQAYTPGEVFTISCGTSGKSFDGQRTWLGDSDTKYLSTQDGTVSTKPTKSPFVYEVPYAKARLSRLQFNYSFPVSLGPKFLRLFFYPSSYLSFPRPDASFTVLSNQFTLLYDFNASLTADAENRETIFKEYVVNVESGDRLNLSFIPSQPNSYAFINGIEVLSMPTDLYYMSDTGFKFLGSDTLFSFGTSFALETQYRINVGGRAISPSNDIGLLRNWVGQDENYLMTENTQNNDSGGMNLSVNPDYVAPKELYRTARNMGTNATFNKISNLTWVFQVDSGFTYMIRLHFCEIDPNITNIGDRVFKIYIASKSAEDHADVMNWSQKQHGLVVQRNYAVFIPNNNNHKKVDLSLQLHPYGDRRDSIYSDAFLNGLEIFKISDRGSNNLAGSNPEPLQTPQNNVPIQKAESSSERGTTIMDIVVAAVPSIILVSIFVYLVVFILRTEAAATKSKDYKSKPTTTPLPSDLCRRFSLVEMKAATNNFDDVLIIGVGGFGHVYKGHIDGGSTPVAIKRLQPGSQQGAREFTNEIEMLSKLRHVNLVSLTGYCNDNNEMIILYDFMPRGDLRSHLYDTNKPPLSWKQRLQICIGAASGLQCLHTKHMIIHRDVKSNNILLDDKWVAKVSDFGLSRIGPTDMSKGHVSTAVRGSFGYLDPEYYTTQRLTVKSDVYSFGVVLFEILCARPPLIHTAEAEQLSLANWARYCYRNGTMDQIVDPALKGKITPECFNKFCDIGISCLQLDGLKRPSMNDIVSMLEFSLQLQNSAEQCENSAIATEVVNQQDQNTTPSRSDQDEVDVNISLH</sequence>
<dbReference type="SUPFAM" id="SSF56112">
    <property type="entry name" value="Protein kinase-like (PK-like)"/>
    <property type="match status" value="1"/>
</dbReference>
<dbReference type="InterPro" id="IPR017441">
    <property type="entry name" value="Protein_kinase_ATP_BS"/>
</dbReference>
<keyword evidence="10 14" id="KW-0472">Membrane</keyword>
<evidence type="ECO:0000256" key="14">
    <source>
        <dbReference type="SAM" id="Phobius"/>
    </source>
</evidence>
<keyword evidence="9 14" id="KW-1133">Transmembrane helix</keyword>
<feature type="chain" id="PRO_5044765966" description="Protein kinase domain-containing protein" evidence="15">
    <location>
        <begin position="26"/>
        <end position="822"/>
    </location>
</feature>
<evidence type="ECO:0000256" key="15">
    <source>
        <dbReference type="SAM" id="SignalP"/>
    </source>
</evidence>
<feature type="compositionally biased region" description="Polar residues" evidence="13">
    <location>
        <begin position="800"/>
        <end position="809"/>
    </location>
</feature>
<reference evidence="17 18" key="1">
    <citation type="submission" date="2024-08" db="EMBL/GenBank/DDBJ databases">
        <title>Insights into the chromosomal genome structure of Flemingia macrophylla.</title>
        <authorList>
            <person name="Ding Y."/>
            <person name="Zhao Y."/>
            <person name="Bi W."/>
            <person name="Wu M."/>
            <person name="Zhao G."/>
            <person name="Gong Y."/>
            <person name="Li W."/>
            <person name="Zhang P."/>
        </authorList>
    </citation>
    <scope>NUCLEOTIDE SEQUENCE [LARGE SCALE GENOMIC DNA]</scope>
    <source>
        <strain evidence="17">DYQJB</strain>
        <tissue evidence="17">Leaf</tissue>
    </source>
</reference>
<evidence type="ECO:0000256" key="1">
    <source>
        <dbReference type="ARBA" id="ARBA00004479"/>
    </source>
</evidence>
<dbReference type="PROSITE" id="PS50011">
    <property type="entry name" value="PROTEIN_KINASE_DOM"/>
    <property type="match status" value="1"/>
</dbReference>
<keyword evidence="2" id="KW-0723">Serine/threonine-protein kinase</keyword>
<name>A0ABD1MHX9_9FABA</name>
<dbReference type="FunFam" id="3.30.200.20:FF:000645">
    <property type="entry name" value="Receptor-like protein kinase FERONIA"/>
    <property type="match status" value="1"/>
</dbReference>
<evidence type="ECO:0000256" key="9">
    <source>
        <dbReference type="ARBA" id="ARBA00022989"/>
    </source>
</evidence>
<keyword evidence="18" id="KW-1185">Reference proteome</keyword>
<feature type="region of interest" description="Disordered" evidence="13">
    <location>
        <begin position="409"/>
        <end position="432"/>
    </location>
</feature>
<gene>
    <name evidence="17" type="ORF">Fmac_016612</name>
</gene>
<evidence type="ECO:0000256" key="13">
    <source>
        <dbReference type="SAM" id="MobiDB-lite"/>
    </source>
</evidence>
<feature type="binding site" evidence="12">
    <location>
        <position position="534"/>
    </location>
    <ligand>
        <name>ATP</name>
        <dbReference type="ChEBI" id="CHEBI:30616"/>
    </ligand>
</feature>
<evidence type="ECO:0000256" key="4">
    <source>
        <dbReference type="ARBA" id="ARBA00022692"/>
    </source>
</evidence>
<dbReference type="InterPro" id="IPR008271">
    <property type="entry name" value="Ser/Thr_kinase_AS"/>
</dbReference>
<dbReference type="PANTHER" id="PTHR34590">
    <property type="entry name" value="OS03G0124300 PROTEIN-RELATED"/>
    <property type="match status" value="1"/>
</dbReference>
<dbReference type="Pfam" id="PF12819">
    <property type="entry name" value="Malectin_like"/>
    <property type="match status" value="1"/>
</dbReference>
<dbReference type="Proteomes" id="UP001603857">
    <property type="component" value="Unassembled WGS sequence"/>
</dbReference>
<dbReference type="PANTHER" id="PTHR34590:SF15">
    <property type="entry name" value="PROTEIN KINASE DOMAIN-CONTAINING PROTEIN"/>
    <property type="match status" value="1"/>
</dbReference>